<proteinExistence type="predicted"/>
<organism evidence="1 2">
    <name type="scientific">Spirosoma terrae</name>
    <dbReference type="NCBI Taxonomy" id="1968276"/>
    <lineage>
        <taxon>Bacteria</taxon>
        <taxon>Pseudomonadati</taxon>
        <taxon>Bacteroidota</taxon>
        <taxon>Cytophagia</taxon>
        <taxon>Cytophagales</taxon>
        <taxon>Cytophagaceae</taxon>
        <taxon>Spirosoma</taxon>
    </lineage>
</organism>
<protein>
    <submittedName>
        <fullName evidence="1">Uncharacterized protein</fullName>
    </submittedName>
</protein>
<comment type="caution">
    <text evidence="1">The sequence shown here is derived from an EMBL/GenBank/DDBJ whole genome shotgun (WGS) entry which is preliminary data.</text>
</comment>
<name>A0A6L9LGK0_9BACT</name>
<accession>A0A6L9LGK0</accession>
<evidence type="ECO:0000313" key="2">
    <source>
        <dbReference type="Proteomes" id="UP000474175"/>
    </source>
</evidence>
<dbReference type="Proteomes" id="UP000474175">
    <property type="component" value="Unassembled WGS sequence"/>
</dbReference>
<dbReference type="RefSeq" id="WP_163948431.1">
    <property type="nucleotide sequence ID" value="NZ_JAAFZH010000004.1"/>
</dbReference>
<keyword evidence="2" id="KW-1185">Reference proteome</keyword>
<dbReference type="AlphaFoldDB" id="A0A6L9LGK0"/>
<dbReference type="EMBL" id="JAAFZH010000004">
    <property type="protein sequence ID" value="NDU95769.1"/>
    <property type="molecule type" value="Genomic_DNA"/>
</dbReference>
<reference evidence="1 2" key="1">
    <citation type="submission" date="2020-02" db="EMBL/GenBank/DDBJ databases">
        <title>Draft genome sequence of two Spirosoma agri KCTC 52727 and Spirosoma terrae KCTC 52035.</title>
        <authorList>
            <person name="Rojas J."/>
            <person name="Ambika Manirajan B."/>
            <person name="Suarez C."/>
            <person name="Ratering S."/>
            <person name="Schnell S."/>
        </authorList>
    </citation>
    <scope>NUCLEOTIDE SEQUENCE [LARGE SCALE GENOMIC DNA]</scope>
    <source>
        <strain evidence="1 2">KCTC 52035</strain>
    </source>
</reference>
<gene>
    <name evidence="1" type="ORF">GK108_12870</name>
</gene>
<sequence>MVSTPGGLLVIIHDLLPGSFPGNQIIYGFLWQLVEIWPLIHYNWYFLSINWALGYPQPDYING</sequence>
<evidence type="ECO:0000313" key="1">
    <source>
        <dbReference type="EMBL" id="NDU95769.1"/>
    </source>
</evidence>